<feature type="non-terminal residue" evidence="1">
    <location>
        <position position="1"/>
    </location>
</feature>
<dbReference type="AlphaFoldDB" id="A0A0F8ZMK4"/>
<evidence type="ECO:0000313" key="1">
    <source>
        <dbReference type="EMBL" id="KKK67634.1"/>
    </source>
</evidence>
<proteinExistence type="predicted"/>
<organism evidence="1">
    <name type="scientific">marine sediment metagenome</name>
    <dbReference type="NCBI Taxonomy" id="412755"/>
    <lineage>
        <taxon>unclassified sequences</taxon>
        <taxon>metagenomes</taxon>
        <taxon>ecological metagenomes</taxon>
    </lineage>
</organism>
<evidence type="ECO:0008006" key="2">
    <source>
        <dbReference type="Google" id="ProtNLM"/>
    </source>
</evidence>
<sequence length="120" mass="13590">TWDTPGWDWDYDFLIDNVVYFHGEGTSGIHPAWNAITKKMKSVVMGHCHSRAGVKLMTTKQERFFGMDTGCGICPDAWQFAYGKNHLVRPAIAAGVVIDGHPYSEFMSCSVKEKYHRSNF</sequence>
<name>A0A0F8ZMK4_9ZZZZ</name>
<accession>A0A0F8ZMK4</accession>
<comment type="caution">
    <text evidence="1">The sequence shown here is derived from an EMBL/GenBank/DDBJ whole genome shotgun (WGS) entry which is preliminary data.</text>
</comment>
<gene>
    <name evidence="1" type="ORF">LCGC14_2952080</name>
</gene>
<reference evidence="1" key="1">
    <citation type="journal article" date="2015" name="Nature">
        <title>Complex archaea that bridge the gap between prokaryotes and eukaryotes.</title>
        <authorList>
            <person name="Spang A."/>
            <person name="Saw J.H."/>
            <person name="Jorgensen S.L."/>
            <person name="Zaremba-Niedzwiedzka K."/>
            <person name="Martijn J."/>
            <person name="Lind A.E."/>
            <person name="van Eijk R."/>
            <person name="Schleper C."/>
            <person name="Guy L."/>
            <person name="Ettema T.J."/>
        </authorList>
    </citation>
    <scope>NUCLEOTIDE SEQUENCE</scope>
</reference>
<dbReference type="EMBL" id="LAZR01059513">
    <property type="protein sequence ID" value="KKK67634.1"/>
    <property type="molecule type" value="Genomic_DNA"/>
</dbReference>
<protein>
    <recommendedName>
        <fullName evidence="2">Calcineurin-like phosphoesterase domain-containing protein</fullName>
    </recommendedName>
</protein>